<comment type="caution">
    <text evidence="3">The sequence shown here is derived from an EMBL/GenBank/DDBJ whole genome shotgun (WGS) entry which is preliminary data.</text>
</comment>
<evidence type="ECO:0000313" key="4">
    <source>
        <dbReference type="Proteomes" id="UP000623967"/>
    </source>
</evidence>
<organism evidence="3 4">
    <name type="scientific">Neobacillus paridis</name>
    <dbReference type="NCBI Taxonomy" id="2803862"/>
    <lineage>
        <taxon>Bacteria</taxon>
        <taxon>Bacillati</taxon>
        <taxon>Bacillota</taxon>
        <taxon>Bacilli</taxon>
        <taxon>Bacillales</taxon>
        <taxon>Bacillaceae</taxon>
        <taxon>Neobacillus</taxon>
    </lineage>
</organism>
<dbReference type="EMBL" id="JAESWB010000025">
    <property type="protein sequence ID" value="MBL4950968.1"/>
    <property type="molecule type" value="Genomic_DNA"/>
</dbReference>
<dbReference type="RefSeq" id="WP_202651857.1">
    <property type="nucleotide sequence ID" value="NZ_JAESWB010000025.1"/>
</dbReference>
<keyword evidence="2" id="KW-0812">Transmembrane</keyword>
<keyword evidence="1" id="KW-0175">Coiled coil</keyword>
<proteinExistence type="predicted"/>
<reference evidence="3 4" key="1">
    <citation type="submission" date="2021-01" db="EMBL/GenBank/DDBJ databases">
        <title>Genome public.</title>
        <authorList>
            <person name="Liu C."/>
            <person name="Sun Q."/>
        </authorList>
    </citation>
    <scope>NUCLEOTIDE SEQUENCE [LARGE SCALE GENOMIC DNA]</scope>
    <source>
        <strain evidence="3 4">YIM B02564</strain>
    </source>
</reference>
<sequence>MVQSNYETLKVEIDNIKDDIREIKMDQKETNNFFREAIDKLTTTQIQQTEILKNQTDQQKIQFAKVNEEIADLNDKIDNTLQSQTKWYQDFLGTNFGLVVKILVISVLLLAGVKLVGINLSKIFNM</sequence>
<protein>
    <submittedName>
        <fullName evidence="3">Uncharacterized protein</fullName>
    </submittedName>
</protein>
<gene>
    <name evidence="3" type="ORF">JK635_01775</name>
</gene>
<evidence type="ECO:0000313" key="3">
    <source>
        <dbReference type="EMBL" id="MBL4950968.1"/>
    </source>
</evidence>
<feature type="coiled-coil region" evidence="1">
    <location>
        <begin position="56"/>
        <end position="83"/>
    </location>
</feature>
<evidence type="ECO:0000256" key="1">
    <source>
        <dbReference type="SAM" id="Coils"/>
    </source>
</evidence>
<keyword evidence="2" id="KW-1133">Transmembrane helix</keyword>
<feature type="transmembrane region" description="Helical" evidence="2">
    <location>
        <begin position="96"/>
        <end position="116"/>
    </location>
</feature>
<dbReference type="Proteomes" id="UP000623967">
    <property type="component" value="Unassembled WGS sequence"/>
</dbReference>
<evidence type="ECO:0000256" key="2">
    <source>
        <dbReference type="SAM" id="Phobius"/>
    </source>
</evidence>
<keyword evidence="4" id="KW-1185">Reference proteome</keyword>
<keyword evidence="2" id="KW-0472">Membrane</keyword>
<name>A0ABS1TKB8_9BACI</name>
<accession>A0ABS1TKB8</accession>